<feature type="transmembrane region" description="Helical" evidence="5">
    <location>
        <begin position="15"/>
        <end position="36"/>
    </location>
</feature>
<gene>
    <name evidence="7" type="ORF">EV139_0126</name>
</gene>
<keyword evidence="4 5" id="KW-0472">Membrane</keyword>
<evidence type="ECO:0000313" key="8">
    <source>
        <dbReference type="Proteomes" id="UP000291832"/>
    </source>
</evidence>
<comment type="subcellular location">
    <subcellularLocation>
        <location evidence="1">Cell membrane</location>
        <topology evidence="1">Multi-pass membrane protein</topology>
    </subcellularLocation>
</comment>
<evidence type="ECO:0000256" key="5">
    <source>
        <dbReference type="SAM" id="Phobius"/>
    </source>
</evidence>
<feature type="transmembrane region" description="Helical" evidence="5">
    <location>
        <begin position="240"/>
        <end position="260"/>
    </location>
</feature>
<dbReference type="SUPFAM" id="SSF103473">
    <property type="entry name" value="MFS general substrate transporter"/>
    <property type="match status" value="1"/>
</dbReference>
<dbReference type="GO" id="GO:0022857">
    <property type="term" value="F:transmembrane transporter activity"/>
    <property type="evidence" value="ECO:0007669"/>
    <property type="project" value="InterPro"/>
</dbReference>
<feature type="transmembrane region" description="Helical" evidence="5">
    <location>
        <begin position="138"/>
        <end position="158"/>
    </location>
</feature>
<evidence type="ECO:0000256" key="2">
    <source>
        <dbReference type="ARBA" id="ARBA00022692"/>
    </source>
</evidence>
<dbReference type="OrthoDB" id="4987708at2"/>
<proteinExistence type="predicted"/>
<dbReference type="AlphaFoldDB" id="A0A4Q7U4F5"/>
<dbReference type="Gene3D" id="1.20.1250.20">
    <property type="entry name" value="MFS general substrate transporter like domains"/>
    <property type="match status" value="2"/>
</dbReference>
<feature type="transmembrane region" description="Helical" evidence="5">
    <location>
        <begin position="104"/>
        <end position="126"/>
    </location>
</feature>
<dbReference type="Proteomes" id="UP000291832">
    <property type="component" value="Unassembled WGS sequence"/>
</dbReference>
<sequence length="393" mass="39732">MTTPKFRPAAGTKPLSSIIIVWVYAFLPANLIPGVIGRLVNDFGMDVTLAGLLATGMTLLNSATVLAVRPFVRRGFRVPLAMLGAILLIVVCGIGIAFPTPAVIGALLLVAGVGSGLALAAASASISATPQPERSTNIAMIFNRLIVAVAYFLVPIIGTSIETILLLIGLPGVVVLLTARWLPSAPRVADTDGQPVSAARAGRQAWLLAAGMGILAVTDDGVIGISEVIGIGFFGESGSALVLNLYAIAILAGLVGALVAPAVSRWLGRVGALTLALALSLLGKILILVLPNVAAFSGGYIVWGFAFGLCLPVIFGIAAAMRADGSASVAVNAVYVLGVALGPTVAAQVFDLGGTPALAAVMGVLGVLASALMIAVTARIPRAAMPQREPVAV</sequence>
<dbReference type="EMBL" id="SHKI01000002">
    <property type="protein sequence ID" value="RZT68403.1"/>
    <property type="molecule type" value="Genomic_DNA"/>
</dbReference>
<keyword evidence="2 5" id="KW-0812">Transmembrane</keyword>
<evidence type="ECO:0000256" key="1">
    <source>
        <dbReference type="ARBA" id="ARBA00004651"/>
    </source>
</evidence>
<keyword evidence="3 5" id="KW-1133">Transmembrane helix</keyword>
<dbReference type="InterPro" id="IPR020846">
    <property type="entry name" value="MFS_dom"/>
</dbReference>
<dbReference type="InterPro" id="IPR036259">
    <property type="entry name" value="MFS_trans_sf"/>
</dbReference>
<feature type="transmembrane region" description="Helical" evidence="5">
    <location>
        <begin position="356"/>
        <end position="378"/>
    </location>
</feature>
<feature type="domain" description="Major facilitator superfamily (MFS) profile" evidence="6">
    <location>
        <begin position="205"/>
        <end position="393"/>
    </location>
</feature>
<dbReference type="InterPro" id="IPR011701">
    <property type="entry name" value="MFS"/>
</dbReference>
<name>A0A4Q7U4F5_9MICO</name>
<feature type="transmembrane region" description="Helical" evidence="5">
    <location>
        <begin position="48"/>
        <end position="68"/>
    </location>
</feature>
<feature type="transmembrane region" description="Helical" evidence="5">
    <location>
        <begin position="80"/>
        <end position="98"/>
    </location>
</feature>
<protein>
    <submittedName>
        <fullName evidence="7">Putative MFS family arabinose efflux permease</fullName>
    </submittedName>
</protein>
<organism evidence="7 8">
    <name type="scientific">Leucobacter luti</name>
    <dbReference type="NCBI Taxonomy" id="340320"/>
    <lineage>
        <taxon>Bacteria</taxon>
        <taxon>Bacillati</taxon>
        <taxon>Actinomycetota</taxon>
        <taxon>Actinomycetes</taxon>
        <taxon>Micrococcales</taxon>
        <taxon>Microbacteriaceae</taxon>
        <taxon>Leucobacter</taxon>
    </lineage>
</organism>
<feature type="transmembrane region" description="Helical" evidence="5">
    <location>
        <begin position="272"/>
        <end position="294"/>
    </location>
</feature>
<dbReference type="Pfam" id="PF07690">
    <property type="entry name" value="MFS_1"/>
    <property type="match status" value="1"/>
</dbReference>
<feature type="transmembrane region" description="Helical" evidence="5">
    <location>
        <begin position="300"/>
        <end position="321"/>
    </location>
</feature>
<accession>A0A4Q7U4F5</accession>
<evidence type="ECO:0000256" key="4">
    <source>
        <dbReference type="ARBA" id="ARBA00023136"/>
    </source>
</evidence>
<dbReference type="PROSITE" id="PS50850">
    <property type="entry name" value="MFS"/>
    <property type="match status" value="1"/>
</dbReference>
<keyword evidence="8" id="KW-1185">Reference proteome</keyword>
<feature type="transmembrane region" description="Helical" evidence="5">
    <location>
        <begin position="333"/>
        <end position="350"/>
    </location>
</feature>
<evidence type="ECO:0000313" key="7">
    <source>
        <dbReference type="EMBL" id="RZT68403.1"/>
    </source>
</evidence>
<evidence type="ECO:0000256" key="3">
    <source>
        <dbReference type="ARBA" id="ARBA00022989"/>
    </source>
</evidence>
<dbReference type="RefSeq" id="WP_130452397.1">
    <property type="nucleotide sequence ID" value="NZ_QYAG01000004.1"/>
</dbReference>
<dbReference type="GO" id="GO:0005886">
    <property type="term" value="C:plasma membrane"/>
    <property type="evidence" value="ECO:0007669"/>
    <property type="project" value="UniProtKB-SubCell"/>
</dbReference>
<reference evidence="7 8" key="1">
    <citation type="journal article" date="2015" name="Stand. Genomic Sci.">
        <title>Genomic Encyclopedia of Bacterial and Archaeal Type Strains, Phase III: the genomes of soil and plant-associated and newly described type strains.</title>
        <authorList>
            <person name="Whitman W.B."/>
            <person name="Woyke T."/>
            <person name="Klenk H.P."/>
            <person name="Zhou Y."/>
            <person name="Lilburn T.G."/>
            <person name="Beck B.J."/>
            <person name="De Vos P."/>
            <person name="Vandamme P."/>
            <person name="Eisen J.A."/>
            <person name="Garrity G."/>
            <person name="Hugenholtz P."/>
            <person name="Kyrpides N.C."/>
        </authorList>
    </citation>
    <scope>NUCLEOTIDE SEQUENCE [LARGE SCALE GENOMIC DNA]</scope>
    <source>
        <strain evidence="7 8">RF6</strain>
    </source>
</reference>
<evidence type="ECO:0000259" key="6">
    <source>
        <dbReference type="PROSITE" id="PS50850"/>
    </source>
</evidence>
<comment type="caution">
    <text evidence="7">The sequence shown here is derived from an EMBL/GenBank/DDBJ whole genome shotgun (WGS) entry which is preliminary data.</text>
</comment>